<dbReference type="InterPro" id="IPR003314">
    <property type="entry name" value="Mu-type_HTH"/>
</dbReference>
<dbReference type="RefSeq" id="WP_221519868.1">
    <property type="nucleotide sequence ID" value="NZ_JACHMB010000001.1"/>
</dbReference>
<feature type="domain" description="HTH Mu-type" evidence="1">
    <location>
        <begin position="58"/>
        <end position="109"/>
    </location>
</feature>
<sequence>MTARLSELSQEAEHLRISRKTLLSLAEADPAPAEPDAPRLFGFDHPYYQQILTVFGQAEGSLRARDLAPAMGLPLTPNGIQNVRAKLKRLASRRILVETEPGLFTQPRP</sequence>
<accession>A0A7W9LG22</accession>
<dbReference type="Proteomes" id="UP000579153">
    <property type="component" value="Unassembled WGS sequence"/>
</dbReference>
<comment type="caution">
    <text evidence="2">The sequence shown here is derived from an EMBL/GenBank/DDBJ whole genome shotgun (WGS) entry which is preliminary data.</text>
</comment>
<evidence type="ECO:0000259" key="1">
    <source>
        <dbReference type="PROSITE" id="PS51702"/>
    </source>
</evidence>
<name>A0A7W9LG22_9ACTN</name>
<keyword evidence="3" id="KW-1185">Reference proteome</keyword>
<gene>
    <name evidence="2" type="ORF">HD596_009139</name>
</gene>
<dbReference type="AlphaFoldDB" id="A0A7W9LG22"/>
<organism evidence="2 3">
    <name type="scientific">Nonomuraea jabiensis</name>
    <dbReference type="NCBI Taxonomy" id="882448"/>
    <lineage>
        <taxon>Bacteria</taxon>
        <taxon>Bacillati</taxon>
        <taxon>Actinomycetota</taxon>
        <taxon>Actinomycetes</taxon>
        <taxon>Streptosporangiales</taxon>
        <taxon>Streptosporangiaceae</taxon>
        <taxon>Nonomuraea</taxon>
    </lineage>
</organism>
<dbReference type="GO" id="GO:0003677">
    <property type="term" value="F:DNA binding"/>
    <property type="evidence" value="ECO:0007669"/>
    <property type="project" value="InterPro"/>
</dbReference>
<protein>
    <recommendedName>
        <fullName evidence="1">HTH Mu-type domain-containing protein</fullName>
    </recommendedName>
</protein>
<proteinExistence type="predicted"/>
<evidence type="ECO:0000313" key="3">
    <source>
        <dbReference type="Proteomes" id="UP000579153"/>
    </source>
</evidence>
<reference evidence="2 3" key="1">
    <citation type="submission" date="2020-08" db="EMBL/GenBank/DDBJ databases">
        <title>Sequencing the genomes of 1000 actinobacteria strains.</title>
        <authorList>
            <person name="Klenk H.-P."/>
        </authorList>
    </citation>
    <scope>NUCLEOTIDE SEQUENCE [LARGE SCALE GENOMIC DNA]</scope>
    <source>
        <strain evidence="2 3">DSM 45507</strain>
    </source>
</reference>
<evidence type="ECO:0000313" key="2">
    <source>
        <dbReference type="EMBL" id="MBB5782383.1"/>
    </source>
</evidence>
<dbReference type="EMBL" id="JACHMB010000001">
    <property type="protein sequence ID" value="MBB5782383.1"/>
    <property type="molecule type" value="Genomic_DNA"/>
</dbReference>
<dbReference type="PROSITE" id="PS51702">
    <property type="entry name" value="HTH_MU"/>
    <property type="match status" value="1"/>
</dbReference>